<organism evidence="2 3">
    <name type="scientific">Vibrio ouci</name>
    <dbReference type="NCBI Taxonomy" id="2499078"/>
    <lineage>
        <taxon>Bacteria</taxon>
        <taxon>Pseudomonadati</taxon>
        <taxon>Pseudomonadota</taxon>
        <taxon>Gammaproteobacteria</taxon>
        <taxon>Vibrionales</taxon>
        <taxon>Vibrionaceae</taxon>
        <taxon>Vibrio</taxon>
    </lineage>
</organism>
<dbReference type="Proteomes" id="UP000297753">
    <property type="component" value="Unassembled WGS sequence"/>
</dbReference>
<dbReference type="OrthoDB" id="5906583at2"/>
<keyword evidence="1" id="KW-1133">Transmembrane helix</keyword>
<evidence type="ECO:0000313" key="2">
    <source>
        <dbReference type="EMBL" id="TFH90882.1"/>
    </source>
</evidence>
<dbReference type="AlphaFoldDB" id="A0A4Y8WD79"/>
<proteinExistence type="predicted"/>
<sequence length="142" mass="15249">MFKQTLLYGGVFKANNPQVIRIGLTALSSVQGMTQYVKVSSPTEILIGSSINVLQFILNDEYTLRKLGIDQTKILINILLTAGISLGVATAFPVVAASALYSGITLVIVSTAVAMFDSLTDVHEKLIESVIGEEKTNESNDK</sequence>
<reference evidence="2 3" key="1">
    <citation type="submission" date="2019-01" db="EMBL/GenBank/DDBJ databases">
        <title>Vibrio BEI176 sp. nov, a marine bacterium isolated from China: eastern marignal seas.</title>
        <authorList>
            <person name="Li B."/>
        </authorList>
    </citation>
    <scope>NUCLEOTIDE SEQUENCE [LARGE SCALE GENOMIC DNA]</scope>
    <source>
        <strain evidence="2 3">BEI176</strain>
    </source>
</reference>
<name>A0A4Y8WD79_9VIBR</name>
<evidence type="ECO:0000313" key="3">
    <source>
        <dbReference type="Proteomes" id="UP000297753"/>
    </source>
</evidence>
<evidence type="ECO:0000256" key="1">
    <source>
        <dbReference type="SAM" id="Phobius"/>
    </source>
</evidence>
<protein>
    <submittedName>
        <fullName evidence="2">Uncharacterized protein</fullName>
    </submittedName>
</protein>
<gene>
    <name evidence="2" type="ORF">ELS82_14225</name>
</gene>
<accession>A0A4Y8WD79</accession>
<dbReference type="RefSeq" id="WP_134836062.1">
    <property type="nucleotide sequence ID" value="NZ_SATR01000021.1"/>
</dbReference>
<feature type="transmembrane region" description="Helical" evidence="1">
    <location>
        <begin position="74"/>
        <end position="92"/>
    </location>
</feature>
<keyword evidence="1" id="KW-0472">Membrane</keyword>
<keyword evidence="1" id="KW-0812">Transmembrane</keyword>
<keyword evidence="3" id="KW-1185">Reference proteome</keyword>
<dbReference type="EMBL" id="SATR01000021">
    <property type="protein sequence ID" value="TFH90882.1"/>
    <property type="molecule type" value="Genomic_DNA"/>
</dbReference>
<comment type="caution">
    <text evidence="2">The sequence shown here is derived from an EMBL/GenBank/DDBJ whole genome shotgun (WGS) entry which is preliminary data.</text>
</comment>